<feature type="transmembrane region" description="Helical" evidence="15">
    <location>
        <begin position="356"/>
        <end position="377"/>
    </location>
</feature>
<dbReference type="PROSITE" id="PS50109">
    <property type="entry name" value="HIS_KIN"/>
    <property type="match status" value="1"/>
</dbReference>
<feature type="transmembrane region" description="Helical" evidence="15">
    <location>
        <begin position="397"/>
        <end position="421"/>
    </location>
</feature>
<evidence type="ECO:0000256" key="7">
    <source>
        <dbReference type="ARBA" id="ARBA00022692"/>
    </source>
</evidence>
<dbReference type="Proteomes" id="UP000037392">
    <property type="component" value="Unassembled WGS sequence"/>
</dbReference>
<evidence type="ECO:0000256" key="9">
    <source>
        <dbReference type="ARBA" id="ARBA00022777"/>
    </source>
</evidence>
<keyword evidence="7 15" id="KW-0812">Transmembrane</keyword>
<dbReference type="GO" id="GO:0000155">
    <property type="term" value="F:phosphorelay sensor kinase activity"/>
    <property type="evidence" value="ECO:0007669"/>
    <property type="project" value="InterPro"/>
</dbReference>
<dbReference type="InterPro" id="IPR036097">
    <property type="entry name" value="HisK_dim/P_sf"/>
</dbReference>
<dbReference type="GO" id="GO:0005886">
    <property type="term" value="C:plasma membrane"/>
    <property type="evidence" value="ECO:0007669"/>
    <property type="project" value="UniProtKB-SubCell"/>
</dbReference>
<dbReference type="FunFam" id="1.10.287.130:FF:000008">
    <property type="entry name" value="Two-component sensor histidine kinase"/>
    <property type="match status" value="1"/>
</dbReference>
<dbReference type="InterPro" id="IPR005467">
    <property type="entry name" value="His_kinase_dom"/>
</dbReference>
<comment type="catalytic activity">
    <reaction evidence="1">
        <text>ATP + protein L-histidine = ADP + protein N-phospho-L-histidine.</text>
        <dbReference type="EC" id="2.7.13.3"/>
    </reaction>
</comment>
<dbReference type="SUPFAM" id="SSF55874">
    <property type="entry name" value="ATPase domain of HSP90 chaperone/DNA topoisomerase II/histidine kinase"/>
    <property type="match status" value="1"/>
</dbReference>
<sequence length="924" mass="104340">MDTKLKNSHKLGVWLIILAVAAASAATIGLYPYMKAKAGEYSSDRMTRLMEQNYDYSGLATQVMNFSYEIWHQQKQEEEGRVLTYSQAFLPGLEEKIRRARAEEYGFTDDRGVTYSQAGSSTGTSDEVDGAGPGASGADGSEDGAGDVSTGNVSAGNVSAGEYGVTAEHLSSDVFDDSMDNTELRIVSDYNYYDSQYDLDYYQSLQTLMDTVGRDWERYFQKYNSALFYAVLDENNRYQRSNVNSPEQFFDSPLNEQAREFKFTVEFSGTGSLKVVDFAGGDEDASRLLQAMNRFEFYDPLTQRLSDDYRYSDVRFSGPKNIKIQFRCVPDTFNNAMRLADDWETDGRSYIDGGGYYTVVGSMMFILAVMALALPAVKKLEIGKSALCRLSFEPLSLIGMGWLCIMGEGSIPGTLMSATVTGTLKQELLRAEFLPWSADVMVVVINLVFWGIAYGLFYWGITCYRAVFSLGLWRYFKERTWLGRFLRFIKRWACNALNVFNETDWESRSTKIIGKAVIGNFVILTLISCLWFWGIGALVIYSIVLFILLRKYWGEMQVKYRTLLNGINEIAEGNLDVEIKEDLGIFNPFKEQLCRIQEGLKKAVAQEVKSERTKSELITNVSHDLKTPLTAIITYVNLLKQENVTEEERRSYIQVLDQKSMRLKVLIEDLFEVSKASSGTVTLHPENVDIISLLKQVRFELSDKMEASGIEFRFNLPEERVVLYLDSQKTYRIFENLLVNIAKYGLPGTRAYILVAREPDGYVNISMRNISAKELNVSPEELTERFVRGDSSRNTEGSGLGLAIARSFVEIQGGTMKIEVEDDLFRVIIRWKEAMVQRDKEPDKGQEKDSEGEPERGPERGPEQGPEGGMEQNPDQYPNLDNRGGGAPVSGEDGRITDREASDDIEVISGEWTVVQDEESRDAR</sequence>
<keyword evidence="13 15" id="KW-0472">Membrane</keyword>
<feature type="compositionally biased region" description="Basic and acidic residues" evidence="14">
    <location>
        <begin position="837"/>
        <end position="862"/>
    </location>
</feature>
<dbReference type="InterPro" id="IPR003594">
    <property type="entry name" value="HATPase_dom"/>
</dbReference>
<keyword evidence="11 15" id="KW-1133">Transmembrane helix</keyword>
<dbReference type="InterPro" id="IPR050398">
    <property type="entry name" value="HssS/ArlS-like"/>
</dbReference>
<evidence type="ECO:0000256" key="3">
    <source>
        <dbReference type="ARBA" id="ARBA00012438"/>
    </source>
</evidence>
<dbReference type="EMBL" id="ADLK01000008">
    <property type="protein sequence ID" value="KMW22749.1"/>
    <property type="molecule type" value="Genomic_DNA"/>
</dbReference>
<dbReference type="SUPFAM" id="SSF47384">
    <property type="entry name" value="Homodimeric domain of signal transducing histidine kinase"/>
    <property type="match status" value="1"/>
</dbReference>
<dbReference type="PANTHER" id="PTHR45528:SF1">
    <property type="entry name" value="SENSOR HISTIDINE KINASE CPXA"/>
    <property type="match status" value="1"/>
</dbReference>
<dbReference type="AlphaFoldDB" id="A0A0J9CE20"/>
<feature type="transmembrane region" description="Helical" evidence="15">
    <location>
        <begin position="12"/>
        <end position="33"/>
    </location>
</feature>
<organism evidence="17 18">
    <name type="scientific">[Clostridium] citroniae WAL-19142</name>
    <dbReference type="NCBI Taxonomy" id="742734"/>
    <lineage>
        <taxon>Bacteria</taxon>
        <taxon>Bacillati</taxon>
        <taxon>Bacillota</taxon>
        <taxon>Clostridia</taxon>
        <taxon>Lachnospirales</taxon>
        <taxon>Lachnospiraceae</taxon>
        <taxon>Enterocloster</taxon>
    </lineage>
</organism>
<protein>
    <recommendedName>
        <fullName evidence="3">histidine kinase</fullName>
        <ecNumber evidence="3">2.7.13.3</ecNumber>
    </recommendedName>
</protein>
<dbReference type="GeneID" id="93164731"/>
<evidence type="ECO:0000256" key="15">
    <source>
        <dbReference type="SAM" id="Phobius"/>
    </source>
</evidence>
<keyword evidence="12" id="KW-0902">Two-component regulatory system</keyword>
<keyword evidence="4" id="KW-1003">Cell membrane</keyword>
<dbReference type="SMART" id="SM00387">
    <property type="entry name" value="HATPase_c"/>
    <property type="match status" value="1"/>
</dbReference>
<dbReference type="SMART" id="SM00388">
    <property type="entry name" value="HisKA"/>
    <property type="match status" value="1"/>
</dbReference>
<feature type="compositionally biased region" description="Basic and acidic residues" evidence="14">
    <location>
        <begin position="892"/>
        <end position="902"/>
    </location>
</feature>
<evidence type="ECO:0000259" key="16">
    <source>
        <dbReference type="PROSITE" id="PS50109"/>
    </source>
</evidence>
<evidence type="ECO:0000256" key="12">
    <source>
        <dbReference type="ARBA" id="ARBA00023012"/>
    </source>
</evidence>
<dbReference type="InterPro" id="IPR003661">
    <property type="entry name" value="HisK_dim/P_dom"/>
</dbReference>
<keyword evidence="5" id="KW-0597">Phosphoprotein</keyword>
<feature type="region of interest" description="Disordered" evidence="14">
    <location>
        <begin position="111"/>
        <end position="153"/>
    </location>
</feature>
<evidence type="ECO:0000256" key="14">
    <source>
        <dbReference type="SAM" id="MobiDB-lite"/>
    </source>
</evidence>
<dbReference type="Pfam" id="PF02518">
    <property type="entry name" value="HATPase_c"/>
    <property type="match status" value="1"/>
</dbReference>
<keyword evidence="10" id="KW-0067">ATP-binding</keyword>
<keyword evidence="6" id="KW-0808">Transferase</keyword>
<evidence type="ECO:0000256" key="2">
    <source>
        <dbReference type="ARBA" id="ARBA00004651"/>
    </source>
</evidence>
<evidence type="ECO:0000256" key="11">
    <source>
        <dbReference type="ARBA" id="ARBA00022989"/>
    </source>
</evidence>
<feature type="compositionally biased region" description="Polar residues" evidence="14">
    <location>
        <begin position="114"/>
        <end position="125"/>
    </location>
</feature>
<reference evidence="17 18" key="1">
    <citation type="submission" date="2011-04" db="EMBL/GenBank/DDBJ databases">
        <title>The Genome Sequence of Clostridium citroniae WAL-19142.</title>
        <authorList>
            <consortium name="The Broad Institute Genome Sequencing Platform"/>
            <person name="Earl A."/>
            <person name="Ward D."/>
            <person name="Feldgarden M."/>
            <person name="Gevers D."/>
            <person name="Warren Y.A."/>
            <person name="Tyrrell K.L."/>
            <person name="Citron D.M."/>
            <person name="Goldstein E.J."/>
            <person name="Daigneault M."/>
            <person name="Allen-Vercoe E."/>
            <person name="Young S.K."/>
            <person name="Zeng Q."/>
            <person name="Gargeya S."/>
            <person name="Fitzgerald M."/>
            <person name="Haas B."/>
            <person name="Abouelleil A."/>
            <person name="Alvarado L."/>
            <person name="Arachchi H.M."/>
            <person name="Berlin A."/>
            <person name="Brown A."/>
            <person name="Chapman S.B."/>
            <person name="Chen Z."/>
            <person name="Dunbar C."/>
            <person name="Freedman E."/>
            <person name="Gearin G."/>
            <person name="Gellesch M."/>
            <person name="Goldberg J."/>
            <person name="Griggs A."/>
            <person name="Gujja S."/>
            <person name="Heilman E.R."/>
            <person name="Heiman D."/>
            <person name="Howarth C."/>
            <person name="Larson L."/>
            <person name="Lui A."/>
            <person name="MacDonald P.J."/>
            <person name="Mehta T."/>
            <person name="Montmayeur A."/>
            <person name="Murphy C."/>
            <person name="Neiman D."/>
            <person name="Pearson M."/>
            <person name="Priest M."/>
            <person name="Roberts A."/>
            <person name="Saif S."/>
            <person name="Shea T."/>
            <person name="Shenoy N."/>
            <person name="Sisk P."/>
            <person name="Stolte C."/>
            <person name="Sykes S."/>
            <person name="White J."/>
            <person name="Yandava C."/>
            <person name="Wortman J."/>
            <person name="Nusbaum C."/>
            <person name="Birren B."/>
        </authorList>
    </citation>
    <scope>NUCLEOTIDE SEQUENCE [LARGE SCALE GENOMIC DNA]</scope>
    <source>
        <strain evidence="17 18">WAL-19142</strain>
    </source>
</reference>
<name>A0A0J9CE20_9FIRM</name>
<dbReference type="CDD" id="cd00082">
    <property type="entry name" value="HisKA"/>
    <property type="match status" value="1"/>
</dbReference>
<dbReference type="Gene3D" id="3.30.565.10">
    <property type="entry name" value="Histidine kinase-like ATPase, C-terminal domain"/>
    <property type="match status" value="1"/>
</dbReference>
<dbReference type="EC" id="2.7.13.3" evidence="3"/>
<comment type="caution">
    <text evidence="17">The sequence shown here is derived from an EMBL/GenBank/DDBJ whole genome shotgun (WGS) entry which is preliminary data.</text>
</comment>
<evidence type="ECO:0000313" key="17">
    <source>
        <dbReference type="EMBL" id="KMW22749.1"/>
    </source>
</evidence>
<evidence type="ECO:0000256" key="10">
    <source>
        <dbReference type="ARBA" id="ARBA00022840"/>
    </source>
</evidence>
<accession>A0A0J9CE20</accession>
<dbReference type="RefSeq" id="WP_048929436.1">
    <property type="nucleotide sequence ID" value="NZ_KQ235876.1"/>
</dbReference>
<dbReference type="OrthoDB" id="9792991at2"/>
<dbReference type="PANTHER" id="PTHR45528">
    <property type="entry name" value="SENSOR HISTIDINE KINASE CPXA"/>
    <property type="match status" value="1"/>
</dbReference>
<proteinExistence type="predicted"/>
<keyword evidence="9" id="KW-0418">Kinase</keyword>
<dbReference type="Gene3D" id="1.10.287.130">
    <property type="match status" value="1"/>
</dbReference>
<dbReference type="Pfam" id="PF00512">
    <property type="entry name" value="HisKA"/>
    <property type="match status" value="1"/>
</dbReference>
<dbReference type="InterPro" id="IPR036890">
    <property type="entry name" value="HATPase_C_sf"/>
</dbReference>
<evidence type="ECO:0000256" key="13">
    <source>
        <dbReference type="ARBA" id="ARBA00023136"/>
    </source>
</evidence>
<dbReference type="PATRIC" id="fig|742734.4.peg.1378"/>
<feature type="domain" description="Histidine kinase" evidence="16">
    <location>
        <begin position="620"/>
        <end position="835"/>
    </location>
</feature>
<evidence type="ECO:0000256" key="4">
    <source>
        <dbReference type="ARBA" id="ARBA00022475"/>
    </source>
</evidence>
<dbReference type="GO" id="GO:0005524">
    <property type="term" value="F:ATP binding"/>
    <property type="evidence" value="ECO:0007669"/>
    <property type="project" value="UniProtKB-KW"/>
</dbReference>
<evidence type="ECO:0000256" key="5">
    <source>
        <dbReference type="ARBA" id="ARBA00022553"/>
    </source>
</evidence>
<evidence type="ECO:0000256" key="8">
    <source>
        <dbReference type="ARBA" id="ARBA00022741"/>
    </source>
</evidence>
<evidence type="ECO:0000313" key="18">
    <source>
        <dbReference type="Proteomes" id="UP000037392"/>
    </source>
</evidence>
<feature type="transmembrane region" description="Helical" evidence="15">
    <location>
        <begin position="517"/>
        <end position="549"/>
    </location>
</feature>
<gene>
    <name evidence="17" type="ORF">HMPREF9470_01284</name>
</gene>
<evidence type="ECO:0000256" key="6">
    <source>
        <dbReference type="ARBA" id="ARBA00022679"/>
    </source>
</evidence>
<evidence type="ECO:0000256" key="1">
    <source>
        <dbReference type="ARBA" id="ARBA00000085"/>
    </source>
</evidence>
<feature type="region of interest" description="Disordered" evidence="14">
    <location>
        <begin position="837"/>
        <end position="924"/>
    </location>
</feature>
<keyword evidence="8" id="KW-0547">Nucleotide-binding</keyword>
<comment type="subcellular location">
    <subcellularLocation>
        <location evidence="2">Cell membrane</location>
        <topology evidence="2">Multi-pass membrane protein</topology>
    </subcellularLocation>
</comment>